<name>A0A4V3DMD6_9GAMM</name>
<sequence>MRTTETGTGMRPAAALTRRLASALCLASLIGSAPSFAGNCESNFSKQGNAFTGSSYRSSVALADLSVASAINQMQATALEKKMNVLAADAEGGSLLIEEPETFQHKPIPMIVSAAQENSVTTVSLEVKLGRGALTKADSMREEICKMLATLKPGAAGERAARDAAARTATAAPEKLDALAFSLKLANQANENQSTINPRYKGKKYTLTGRAAFIMEDGDDYNVGFDIPEPGDMLIKPGPMGAQFKVSISCIMAKNQTAYALTLRERDKIVLTGTFSRYDQFKHVVWLDGCVKAL</sequence>
<evidence type="ECO:0000256" key="1">
    <source>
        <dbReference type="SAM" id="SignalP"/>
    </source>
</evidence>
<accession>A0A4V3DMD6</accession>
<dbReference type="AlphaFoldDB" id="A0A4V3DMD6"/>
<dbReference type="RefSeq" id="WP_133818960.1">
    <property type="nucleotide sequence ID" value="NZ_SNZH01000007.1"/>
</dbReference>
<reference evidence="2 3" key="1">
    <citation type="submission" date="2019-03" db="EMBL/GenBank/DDBJ databases">
        <title>Genomic Encyclopedia of Type Strains, Phase IV (KMG-IV): sequencing the most valuable type-strain genomes for metagenomic binning, comparative biology and taxonomic classification.</title>
        <authorList>
            <person name="Goeker M."/>
        </authorList>
    </citation>
    <scope>NUCLEOTIDE SEQUENCE [LARGE SCALE GENOMIC DNA]</scope>
    <source>
        <strain evidence="2 3">DSM 21667</strain>
    </source>
</reference>
<dbReference type="OrthoDB" id="7444926at2"/>
<evidence type="ECO:0000313" key="2">
    <source>
        <dbReference type="EMBL" id="TDR43039.1"/>
    </source>
</evidence>
<feature type="chain" id="PRO_5020318739" evidence="1">
    <location>
        <begin position="38"/>
        <end position="294"/>
    </location>
</feature>
<proteinExistence type="predicted"/>
<feature type="signal peptide" evidence="1">
    <location>
        <begin position="1"/>
        <end position="37"/>
    </location>
</feature>
<gene>
    <name evidence="2" type="ORF">DFR29_10743</name>
</gene>
<comment type="caution">
    <text evidence="2">The sequence shown here is derived from an EMBL/GenBank/DDBJ whole genome shotgun (WGS) entry which is preliminary data.</text>
</comment>
<keyword evidence="3" id="KW-1185">Reference proteome</keyword>
<keyword evidence="1" id="KW-0732">Signal</keyword>
<evidence type="ECO:0000313" key="3">
    <source>
        <dbReference type="Proteomes" id="UP000295293"/>
    </source>
</evidence>
<dbReference type="Proteomes" id="UP000295293">
    <property type="component" value="Unassembled WGS sequence"/>
</dbReference>
<dbReference type="EMBL" id="SNZH01000007">
    <property type="protein sequence ID" value="TDR43039.1"/>
    <property type="molecule type" value="Genomic_DNA"/>
</dbReference>
<protein>
    <submittedName>
        <fullName evidence="2">Uncharacterized protein</fullName>
    </submittedName>
</protein>
<organism evidence="2 3">
    <name type="scientific">Tahibacter aquaticus</name>
    <dbReference type="NCBI Taxonomy" id="520092"/>
    <lineage>
        <taxon>Bacteria</taxon>
        <taxon>Pseudomonadati</taxon>
        <taxon>Pseudomonadota</taxon>
        <taxon>Gammaproteobacteria</taxon>
        <taxon>Lysobacterales</taxon>
        <taxon>Rhodanobacteraceae</taxon>
        <taxon>Tahibacter</taxon>
    </lineage>
</organism>